<name>A0A930EI40_9FIRM</name>
<dbReference type="InterPro" id="IPR045351">
    <property type="entry name" value="DUF6531"/>
</dbReference>
<evidence type="ECO:0000256" key="1">
    <source>
        <dbReference type="ARBA" id="ARBA00022737"/>
    </source>
</evidence>
<gene>
    <name evidence="5" type="ORF">HXM71_02890</name>
</gene>
<feature type="domain" description="DUF6531" evidence="3">
    <location>
        <begin position="31"/>
        <end position="103"/>
    </location>
</feature>
<dbReference type="InterPro" id="IPR056823">
    <property type="entry name" value="TEN-like_YD-shell"/>
</dbReference>
<evidence type="ECO:0000313" key="5">
    <source>
        <dbReference type="EMBL" id="MBF1352051.1"/>
    </source>
</evidence>
<evidence type="ECO:0000259" key="4">
    <source>
        <dbReference type="Pfam" id="PF25023"/>
    </source>
</evidence>
<evidence type="ECO:0000313" key="6">
    <source>
        <dbReference type="Proteomes" id="UP000722050"/>
    </source>
</evidence>
<dbReference type="InterPro" id="IPR050708">
    <property type="entry name" value="T6SS_VgrG/RHS"/>
</dbReference>
<dbReference type="Proteomes" id="UP000722050">
    <property type="component" value="Unassembled WGS sequence"/>
</dbReference>
<feature type="domain" description="Teneurin-like YD-shell" evidence="4">
    <location>
        <begin position="824"/>
        <end position="959"/>
    </location>
</feature>
<feature type="transmembrane region" description="Helical" evidence="2">
    <location>
        <begin position="1492"/>
        <end position="1515"/>
    </location>
</feature>
<dbReference type="NCBIfam" id="TIGR01643">
    <property type="entry name" value="YD_repeat_2x"/>
    <property type="match status" value="8"/>
</dbReference>
<feature type="domain" description="Teneurin-like YD-shell" evidence="4">
    <location>
        <begin position="1032"/>
        <end position="1185"/>
    </location>
</feature>
<feature type="domain" description="Teneurin-like YD-shell" evidence="4">
    <location>
        <begin position="322"/>
        <end position="510"/>
    </location>
</feature>
<dbReference type="InterPro" id="IPR022385">
    <property type="entry name" value="Rhs_assc_core"/>
</dbReference>
<reference evidence="5" key="1">
    <citation type="submission" date="2020-04" db="EMBL/GenBank/DDBJ databases">
        <title>Deep metagenomics examines the oral microbiome during advanced dental caries in children, revealing novel taxa and co-occurrences with host molecules.</title>
        <authorList>
            <person name="Baker J.L."/>
            <person name="Morton J.T."/>
            <person name="Dinis M."/>
            <person name="Alvarez R."/>
            <person name="Tran N.C."/>
            <person name="Knight R."/>
            <person name="Edlund A."/>
        </authorList>
    </citation>
    <scope>NUCLEOTIDE SEQUENCE</scope>
    <source>
        <strain evidence="5">JCVI_24_bin.8</strain>
    </source>
</reference>
<dbReference type="Gene3D" id="2.180.10.10">
    <property type="entry name" value="RHS repeat-associated core"/>
    <property type="match status" value="3"/>
</dbReference>
<accession>A0A930EI40</accession>
<keyword evidence="2" id="KW-1133">Transmembrane helix</keyword>
<dbReference type="NCBIfam" id="TIGR03696">
    <property type="entry name" value="Rhs_assc_core"/>
    <property type="match status" value="1"/>
</dbReference>
<comment type="caution">
    <text evidence="5">The sequence shown here is derived from an EMBL/GenBank/DDBJ whole genome shotgun (WGS) entry which is preliminary data.</text>
</comment>
<organism evidence="5 6">
    <name type="scientific">Mogibacterium diversum</name>
    <dbReference type="NCBI Taxonomy" id="114527"/>
    <lineage>
        <taxon>Bacteria</taxon>
        <taxon>Bacillati</taxon>
        <taxon>Bacillota</taxon>
        <taxon>Clostridia</taxon>
        <taxon>Peptostreptococcales</taxon>
        <taxon>Anaerovoracaceae</taxon>
        <taxon>Mogibacterium</taxon>
    </lineage>
</organism>
<protein>
    <submittedName>
        <fullName evidence="5">Uncharacterized protein</fullName>
    </submittedName>
</protein>
<dbReference type="InterPro" id="IPR031325">
    <property type="entry name" value="RHS_repeat"/>
</dbReference>
<feature type="domain" description="Teneurin-like YD-shell" evidence="4">
    <location>
        <begin position="570"/>
        <end position="699"/>
    </location>
</feature>
<dbReference type="Pfam" id="PF05593">
    <property type="entry name" value="RHS_repeat"/>
    <property type="match status" value="1"/>
</dbReference>
<dbReference type="PANTHER" id="PTHR32305">
    <property type="match status" value="1"/>
</dbReference>
<sequence length="1552" mass="173425">MFKPTNVSLAGTRKKLDTMVKDEKLNIEALDPVNMATGNYMYRKNFLETPGVVPLVLEITYNSVDNFRRRFASAGWTHNYRNELTIYESKIVVNIDSGRQETYILKGDVYVSDDGFTSRKIERLEGEEYRYKYTNERQEQFFFDDIGRCIKKLTGEGRAIQFEYDELKLKKLSTEFDTGYVFDYEESDDGNSYVTKVSDFSGRSIELKYEDIDDKFSRTGKMHVLSEIHDEMGSVYSFKYNDLCKMYTVINARNTVNLINEYDGSGRVTRQIFPDGGEITVQYYDIGRKAIATHQNGSKTVYEHDEKFRSTISRYTSGYEEFTYNHTNDRTSHRDKNGNITSYEYDDKGNVIVEKTPVGDIIKTFYSKAGMLISVEVNGVVVAQNEYDKDDNLVSSSDALGRAIGYEYNEHKLPVKIINPDGTSLSLSYDDRGNIDEIIDELGNTNKYSYDDLNRVTSTVDANGNLEKFAYNARNDLTESINPLGYTRTFEYNESGKLTHVVDYDGNEEFTEYNELNKVSAYVDKDGSRTEYYYNEMWQIDQIKDPTGVNILCLYDAEGNMTNVVDASYSTIRYSYDSCGNIIKVRDQEGYVTKYTYDKMNRMTSAVMADGSTECYEYDAFGNETKFTDALGGEWINEYDAAGQKIKSINPMGVDTVYTYDLRGNLIEERSAGMTIRYSYDAAGRLTEIIDVAGAVTSFSYDNNGNLLSRKIGDVEKSFEYDAMNRIAKEFIAGALTASYTYDAVGNISAVTDGLGNQTRYIRTKGGDIAAVIDPLGNVTRYRYDKAHRLMNIVQGAGTEAEDINFELLEDAEEVLKLNKKHNSIRITSYARDILGRVTAVTDALGNVESYEYDRKGHIKAKTDMDGNKTKITRTHLGDISRITYGDGEDIEYSYNALGQLKAIKDSLGLTKIDRDILGRERNITDHKGRSISYEYDDAGNRIGVRYANGKNVRYIYDDRGLLAGIEASAPKMKSSASVKATTRVSLSYDAYGRIASKTVGPAETAYTYDKCGHLENLVNKKNGTVLDSYEYSYDQAGNLVASYQKREGMPEATGSYEYVYDEIGRLNRVVKDGSPLRNYTYDAFGNRTILDEAGAKTEYLYNKANQLMRADTPQGTTIFEYDKRGNAIHKRTEGASKTVSVSYTYGANNRLIQAVKNADGKSLTARYAYNGLGMRVSRTTDAGSIDYILDQTQMYNNLLESIHVDDLGSMESPSKSEDFTWLGNELVMADETPILAGRLGTPERLAGASEHSFGYDEFGIPEATKMPEVAKILGATKLPKVTDELPLGFTGYMRDDISDTLFAQAREYMPEIGRFMGRDILRGRAEQPRSLNEYAYCHNDPVGFVDLNGMDEEKVSTIDYTTAMVRGGAENIGTDIADNKISSFMNKWQVATINKVYKQYDHDIRVNLGRSLNNMRPGRAANALAKFESLETAKAAKVSNVGNAAKLGKFTAKRILPIGVTAAGIYADYRADYNAGLSDTKIKSNMKVNTAYAATGTGVVAGGVAVTPVVAGLLGVSSPPGWIVAGVIGGIWGLFTVATSDTVKKMINSLD</sequence>
<dbReference type="Pfam" id="PF25023">
    <property type="entry name" value="TEN_YD-shell"/>
    <property type="match status" value="4"/>
</dbReference>
<dbReference type="PANTHER" id="PTHR32305:SF15">
    <property type="entry name" value="PROTEIN RHSA-RELATED"/>
    <property type="match status" value="1"/>
</dbReference>
<keyword evidence="2" id="KW-0472">Membrane</keyword>
<dbReference type="EMBL" id="JABZQH010000071">
    <property type="protein sequence ID" value="MBF1352051.1"/>
    <property type="molecule type" value="Genomic_DNA"/>
</dbReference>
<feature type="transmembrane region" description="Helical" evidence="2">
    <location>
        <begin position="1522"/>
        <end position="1541"/>
    </location>
</feature>
<proteinExistence type="predicted"/>
<dbReference type="InterPro" id="IPR006530">
    <property type="entry name" value="YD"/>
</dbReference>
<keyword evidence="2" id="KW-0812">Transmembrane</keyword>
<evidence type="ECO:0000256" key="2">
    <source>
        <dbReference type="SAM" id="Phobius"/>
    </source>
</evidence>
<dbReference type="Pfam" id="PF20148">
    <property type="entry name" value="DUF6531"/>
    <property type="match status" value="1"/>
</dbReference>
<evidence type="ECO:0000259" key="3">
    <source>
        <dbReference type="Pfam" id="PF20148"/>
    </source>
</evidence>
<keyword evidence="1" id="KW-0677">Repeat</keyword>